<keyword evidence="13" id="KW-1185">Reference proteome</keyword>
<feature type="binding site" evidence="11">
    <location>
        <position position="174"/>
    </location>
    <ligand>
        <name>Mn(2+)</name>
        <dbReference type="ChEBI" id="CHEBI:29035"/>
        <label>1</label>
    </ligand>
</feature>
<dbReference type="PATRIC" id="fig|1297742.4.peg.1927"/>
<evidence type="ECO:0000256" key="4">
    <source>
        <dbReference type="ARBA" id="ARBA00022741"/>
    </source>
</evidence>
<dbReference type="GO" id="GO:0170057">
    <property type="term" value="F:RNA ligase (GTP) activity"/>
    <property type="evidence" value="ECO:0007669"/>
    <property type="project" value="UniProtKB-EC"/>
</dbReference>
<feature type="binding site" evidence="10">
    <location>
        <position position="410"/>
    </location>
    <ligand>
        <name>GMP</name>
        <dbReference type="ChEBI" id="CHEBI:58115"/>
    </ligand>
</feature>
<accession>A0A0H4WQF6</accession>
<keyword evidence="5" id="KW-0692">RNA repair</keyword>
<dbReference type="GO" id="GO:0006396">
    <property type="term" value="P:RNA processing"/>
    <property type="evidence" value="ECO:0007669"/>
    <property type="project" value="InterPro"/>
</dbReference>
<dbReference type="OrthoDB" id="9802323at2"/>
<proteinExistence type="predicted"/>
<comment type="catalytic activity">
    <reaction evidence="8">
        <text>a 3'-end 3'-phospho-ribonucleotide-RNA + a 5'-end dephospho-ribonucleoside-RNA + GTP = a ribonucleotidyl-ribonucleotide-RNA + GMP + diphosphate</text>
        <dbReference type="Rhea" id="RHEA:68076"/>
        <dbReference type="Rhea" id="RHEA-COMP:10463"/>
        <dbReference type="Rhea" id="RHEA-COMP:13936"/>
        <dbReference type="Rhea" id="RHEA-COMP:17355"/>
        <dbReference type="ChEBI" id="CHEBI:33019"/>
        <dbReference type="ChEBI" id="CHEBI:37565"/>
        <dbReference type="ChEBI" id="CHEBI:58115"/>
        <dbReference type="ChEBI" id="CHEBI:83062"/>
        <dbReference type="ChEBI" id="CHEBI:138284"/>
        <dbReference type="ChEBI" id="CHEBI:173118"/>
        <dbReference type="EC" id="6.5.1.8"/>
    </reaction>
</comment>
<dbReference type="GO" id="GO:0006281">
    <property type="term" value="P:DNA repair"/>
    <property type="evidence" value="ECO:0007669"/>
    <property type="project" value="TreeGrafter"/>
</dbReference>
<comment type="cofactor">
    <cofactor evidence="11">
        <name>Mn(2+)</name>
        <dbReference type="ChEBI" id="CHEBI:29035"/>
    </cofactor>
    <text evidence="11">Binds 2 manganese ions per subunit.</text>
</comment>
<dbReference type="GO" id="GO:0005525">
    <property type="term" value="F:GTP binding"/>
    <property type="evidence" value="ECO:0007669"/>
    <property type="project" value="UniProtKB-KW"/>
</dbReference>
<evidence type="ECO:0000256" key="8">
    <source>
        <dbReference type="ARBA" id="ARBA00047746"/>
    </source>
</evidence>
<feature type="binding site" evidence="11">
    <location>
        <position position="81"/>
    </location>
    <ligand>
        <name>Mn(2+)</name>
        <dbReference type="ChEBI" id="CHEBI:29035"/>
        <label>1</label>
    </ligand>
</feature>
<dbReference type="AlphaFoldDB" id="A0A0H4WQF6"/>
<keyword evidence="3 11" id="KW-0479">Metal-binding</keyword>
<dbReference type="eggNOG" id="COG1690">
    <property type="taxonomic scope" value="Bacteria"/>
</dbReference>
<dbReference type="Pfam" id="PF01139">
    <property type="entry name" value="RtcB"/>
    <property type="match status" value="1"/>
</dbReference>
<dbReference type="InterPro" id="IPR001233">
    <property type="entry name" value="RtcB"/>
</dbReference>
<evidence type="ECO:0000256" key="1">
    <source>
        <dbReference type="ARBA" id="ARBA00012726"/>
    </source>
</evidence>
<name>A0A0H4WQF6_9BACT</name>
<reference evidence="12 13" key="1">
    <citation type="journal article" date="2016" name="PLoS ONE">
        <title>Complete Genome Sequence and Comparative Genomics of a Novel Myxobacterium Myxococcus hansupus.</title>
        <authorList>
            <person name="Sharma G."/>
            <person name="Narwani T."/>
            <person name="Subramanian S."/>
        </authorList>
    </citation>
    <scope>NUCLEOTIDE SEQUENCE [LARGE SCALE GENOMIC DNA]</scope>
    <source>
        <strain evidence="13">mixupus</strain>
    </source>
</reference>
<keyword evidence="6 10" id="KW-0342">GTP-binding</keyword>
<evidence type="ECO:0000256" key="6">
    <source>
        <dbReference type="ARBA" id="ARBA00023134"/>
    </source>
</evidence>
<feature type="active site" description="GMP-histidine intermediate" evidence="9">
    <location>
        <position position="340"/>
    </location>
</feature>
<evidence type="ECO:0000313" key="13">
    <source>
        <dbReference type="Proteomes" id="UP000009026"/>
    </source>
</evidence>
<evidence type="ECO:0000256" key="9">
    <source>
        <dbReference type="PIRSR" id="PIRSR601233-1"/>
    </source>
</evidence>
<organism evidence="12 13">
    <name type="scientific">Pseudomyxococcus hansupus</name>
    <dbReference type="NCBI Taxonomy" id="1297742"/>
    <lineage>
        <taxon>Bacteria</taxon>
        <taxon>Pseudomonadati</taxon>
        <taxon>Myxococcota</taxon>
        <taxon>Myxococcia</taxon>
        <taxon>Myxococcales</taxon>
        <taxon>Cystobacterineae</taxon>
        <taxon>Myxococcaceae</taxon>
        <taxon>Pseudomyxococcus</taxon>
    </lineage>
</organism>
<feature type="binding site" evidence="11">
    <location>
        <position position="191"/>
    </location>
    <ligand>
        <name>Mn(2+)</name>
        <dbReference type="ChEBI" id="CHEBI:29035"/>
        <label>2</label>
    </ligand>
</feature>
<evidence type="ECO:0000256" key="11">
    <source>
        <dbReference type="PIRSR" id="PIRSR601233-3"/>
    </source>
</evidence>
<dbReference type="STRING" id="1297742.A176_001906"/>
<dbReference type="RefSeq" id="WP_002637525.1">
    <property type="nucleotide sequence ID" value="NZ_CP012109.1"/>
</dbReference>
<dbReference type="KEGG" id="mym:A176_001906"/>
<feature type="binding site" evidence="10">
    <location>
        <begin position="284"/>
        <end position="285"/>
    </location>
    <ligand>
        <name>GMP</name>
        <dbReference type="ChEBI" id="CHEBI:58115"/>
    </ligand>
</feature>
<evidence type="ECO:0000256" key="3">
    <source>
        <dbReference type="ARBA" id="ARBA00022723"/>
    </source>
</evidence>
<dbReference type="GO" id="GO:0003909">
    <property type="term" value="F:DNA ligase activity"/>
    <property type="evidence" value="ECO:0007669"/>
    <property type="project" value="TreeGrafter"/>
</dbReference>
<dbReference type="InterPro" id="IPR036025">
    <property type="entry name" value="RtcB-like_sf"/>
</dbReference>
<protein>
    <recommendedName>
        <fullName evidence="1">3'-phosphate/5'-hydroxy nucleic acid ligase</fullName>
        <ecNumber evidence="1">6.5.1.8</ecNumber>
    </recommendedName>
</protein>
<dbReference type="PANTHER" id="PTHR43749">
    <property type="entry name" value="RNA-SPLICING LIGASE RTCB"/>
    <property type="match status" value="1"/>
</dbReference>
<dbReference type="InterPro" id="IPR052915">
    <property type="entry name" value="RtcB-like"/>
</dbReference>
<evidence type="ECO:0000256" key="10">
    <source>
        <dbReference type="PIRSR" id="PIRSR601233-2"/>
    </source>
</evidence>
<dbReference type="Proteomes" id="UP000009026">
    <property type="component" value="Chromosome"/>
</dbReference>
<feature type="binding site" evidence="10">
    <location>
        <begin position="173"/>
        <end position="177"/>
    </location>
    <ligand>
        <name>GMP</name>
        <dbReference type="ChEBI" id="CHEBI:58115"/>
    </ligand>
</feature>
<feature type="binding site" evidence="10">
    <location>
        <begin position="316"/>
        <end position="319"/>
    </location>
    <ligand>
        <name>GMP</name>
        <dbReference type="ChEBI" id="CHEBI:58115"/>
    </ligand>
</feature>
<dbReference type="PANTHER" id="PTHR43749:SF2">
    <property type="entry name" value="RNA-SPLICING LIGASE RTCB"/>
    <property type="match status" value="1"/>
</dbReference>
<dbReference type="EMBL" id="CP012109">
    <property type="protein sequence ID" value="AKQ64994.1"/>
    <property type="molecule type" value="Genomic_DNA"/>
</dbReference>
<gene>
    <name evidence="12" type="ORF">A176_001906</name>
</gene>
<dbReference type="Gene3D" id="3.90.1860.10">
    <property type="entry name" value="tRNA-splicing ligase RtcB"/>
    <property type="match status" value="1"/>
</dbReference>
<dbReference type="SUPFAM" id="SSF103365">
    <property type="entry name" value="Hypothetical protein PH1602"/>
    <property type="match status" value="1"/>
</dbReference>
<keyword evidence="4 10" id="KW-0547">Nucleotide-binding</keyword>
<feature type="binding site" evidence="10">
    <location>
        <position position="323"/>
    </location>
    <ligand>
        <name>GMP</name>
        <dbReference type="ChEBI" id="CHEBI:58115"/>
    </ligand>
</feature>
<feature type="binding site" evidence="11">
    <location>
        <position position="284"/>
    </location>
    <ligand>
        <name>Mn(2+)</name>
        <dbReference type="ChEBI" id="CHEBI:29035"/>
        <label>2</label>
    </ligand>
</feature>
<keyword evidence="2" id="KW-0436">Ligase</keyword>
<feature type="binding site" evidence="10">
    <location>
        <begin position="340"/>
        <end position="343"/>
    </location>
    <ligand>
        <name>GMP</name>
        <dbReference type="ChEBI" id="CHEBI:58115"/>
    </ligand>
</feature>
<dbReference type="GO" id="GO:0030145">
    <property type="term" value="F:manganese ion binding"/>
    <property type="evidence" value="ECO:0007669"/>
    <property type="project" value="TreeGrafter"/>
</dbReference>
<evidence type="ECO:0000256" key="2">
    <source>
        <dbReference type="ARBA" id="ARBA00022598"/>
    </source>
</evidence>
<dbReference type="EC" id="6.5.1.8" evidence="1"/>
<evidence type="ECO:0000256" key="5">
    <source>
        <dbReference type="ARBA" id="ARBA00022800"/>
    </source>
</evidence>
<sequence>MSRINGNHEVLSDEAGRPIKAWTVGVPFEDEAKKQLRNLRGLPFIHQWVAVMPDVHRGYGATVGSVVPTVGAVVPAAVGVDIGCGMIAVRTTLRADQLPDSLRGVRSAIERTVPHGRSDNGGRNDVGAWRVAPARHQQAWARLVEGYDRIVAKHPRIGRGPELAHLGTLGTGNHFIELCLDESDGVWLMLHSGSRGVGNRIGSYFIELAKEDMRRWFINLPDGDLAYLAEGTEHFDDYVFAVSWAQDFAATNRDLMLHSAVEALQSSGELPPFELKDSAVNCHHNYIAREHHFGKNCFVTRKGAVRAREGDLGIIPGSMGARSYIVRGKGNADSFHSCSHGAGRVMSRAAAKRQFTVEDHAKATEGVECRKDIDVIDETPAAYKPIDAVMAAQADLVEVVHTLKQVVCVKG</sequence>
<evidence type="ECO:0000256" key="7">
    <source>
        <dbReference type="ARBA" id="ARBA00023211"/>
    </source>
</evidence>
<dbReference type="GO" id="GO:0042245">
    <property type="term" value="P:RNA repair"/>
    <property type="evidence" value="ECO:0007669"/>
    <property type="project" value="UniProtKB-KW"/>
</dbReference>
<keyword evidence="7 11" id="KW-0464">Manganese</keyword>
<evidence type="ECO:0000313" key="12">
    <source>
        <dbReference type="EMBL" id="AKQ64994.1"/>
    </source>
</evidence>